<organism evidence="2 3">
    <name type="scientific">Datura stramonium</name>
    <name type="common">Jimsonweed</name>
    <name type="synonym">Common thornapple</name>
    <dbReference type="NCBI Taxonomy" id="4076"/>
    <lineage>
        <taxon>Eukaryota</taxon>
        <taxon>Viridiplantae</taxon>
        <taxon>Streptophyta</taxon>
        <taxon>Embryophyta</taxon>
        <taxon>Tracheophyta</taxon>
        <taxon>Spermatophyta</taxon>
        <taxon>Magnoliopsida</taxon>
        <taxon>eudicotyledons</taxon>
        <taxon>Gunneridae</taxon>
        <taxon>Pentapetalae</taxon>
        <taxon>asterids</taxon>
        <taxon>lamiids</taxon>
        <taxon>Solanales</taxon>
        <taxon>Solanaceae</taxon>
        <taxon>Solanoideae</taxon>
        <taxon>Datureae</taxon>
        <taxon>Datura</taxon>
    </lineage>
</organism>
<feature type="region of interest" description="Disordered" evidence="1">
    <location>
        <begin position="91"/>
        <end position="111"/>
    </location>
</feature>
<dbReference type="EMBL" id="JACEIK010000001">
    <property type="protein sequence ID" value="MCD7445786.1"/>
    <property type="molecule type" value="Genomic_DNA"/>
</dbReference>
<feature type="region of interest" description="Disordered" evidence="1">
    <location>
        <begin position="1"/>
        <end position="22"/>
    </location>
</feature>
<gene>
    <name evidence="2" type="ORF">HAX54_000024</name>
</gene>
<evidence type="ECO:0000256" key="1">
    <source>
        <dbReference type="SAM" id="MobiDB-lite"/>
    </source>
</evidence>
<name>A0ABS8RFN2_DATST</name>
<sequence>MACMRSLKRQTGLPFSPCQDRRSTVGEKTLTSLDGEYLQVREGPITRDRFLGRVPGGVKKLVSSDCTVISYFELLGAKSLAKLNLGLLGTSSFSTRTTSTTDSEGGEDSGT</sequence>
<evidence type="ECO:0000313" key="3">
    <source>
        <dbReference type="Proteomes" id="UP000823775"/>
    </source>
</evidence>
<evidence type="ECO:0000313" key="2">
    <source>
        <dbReference type="EMBL" id="MCD7445786.1"/>
    </source>
</evidence>
<feature type="compositionally biased region" description="Low complexity" evidence="1">
    <location>
        <begin position="91"/>
        <end position="103"/>
    </location>
</feature>
<comment type="caution">
    <text evidence="2">The sequence shown here is derived from an EMBL/GenBank/DDBJ whole genome shotgun (WGS) entry which is preliminary data.</text>
</comment>
<keyword evidence="3" id="KW-1185">Reference proteome</keyword>
<proteinExistence type="predicted"/>
<dbReference type="Proteomes" id="UP000823775">
    <property type="component" value="Unassembled WGS sequence"/>
</dbReference>
<accession>A0ABS8RFN2</accession>
<protein>
    <submittedName>
        <fullName evidence="2">Uncharacterized protein</fullName>
    </submittedName>
</protein>
<reference evidence="2 3" key="1">
    <citation type="journal article" date="2021" name="BMC Genomics">
        <title>Datura genome reveals duplications of psychoactive alkaloid biosynthetic genes and high mutation rate following tissue culture.</title>
        <authorList>
            <person name="Rajewski A."/>
            <person name="Carter-House D."/>
            <person name="Stajich J."/>
            <person name="Litt A."/>
        </authorList>
    </citation>
    <scope>NUCLEOTIDE SEQUENCE [LARGE SCALE GENOMIC DNA]</scope>
    <source>
        <strain evidence="2">AR-01</strain>
    </source>
</reference>